<proteinExistence type="predicted"/>
<dbReference type="EMBL" id="CM000782">
    <property type="protein sequence ID" value="AQK78948.1"/>
    <property type="molecule type" value="Genomic_DNA"/>
</dbReference>
<reference evidence="2" key="1">
    <citation type="submission" date="2015-12" db="EMBL/GenBank/DDBJ databases">
        <title>Update maize B73 reference genome by single molecule sequencing technologies.</title>
        <authorList>
            <consortium name="Maize Genome Sequencing Project"/>
            <person name="Ware D."/>
        </authorList>
    </citation>
    <scope>NUCLEOTIDE SEQUENCE</scope>
    <source>
        <tissue evidence="2">Seedling</tissue>
    </source>
</reference>
<name>A0A1D6LGA3_MAIZE</name>
<sequence length="95" mass="10438">MSQSFAPSNAEDAGPARATTPRSELRMRQREGRRQNLNGRWDDGLVGQTIGVGRGAYRGRDTRPHGHKHNSAETKKKFLGPTTGARVGSRKVIRA</sequence>
<protein>
    <submittedName>
        <fullName evidence="2">Uncharacterized protein</fullName>
    </submittedName>
</protein>
<evidence type="ECO:0000256" key="1">
    <source>
        <dbReference type="SAM" id="MobiDB-lite"/>
    </source>
</evidence>
<feature type="compositionally biased region" description="Basic and acidic residues" evidence="1">
    <location>
        <begin position="58"/>
        <end position="76"/>
    </location>
</feature>
<dbReference type="AlphaFoldDB" id="A0A1D6LGA3"/>
<organism evidence="2">
    <name type="scientific">Zea mays</name>
    <name type="common">Maize</name>
    <dbReference type="NCBI Taxonomy" id="4577"/>
    <lineage>
        <taxon>Eukaryota</taxon>
        <taxon>Viridiplantae</taxon>
        <taxon>Streptophyta</taxon>
        <taxon>Embryophyta</taxon>
        <taxon>Tracheophyta</taxon>
        <taxon>Spermatophyta</taxon>
        <taxon>Magnoliopsida</taxon>
        <taxon>Liliopsida</taxon>
        <taxon>Poales</taxon>
        <taxon>Poaceae</taxon>
        <taxon>PACMAD clade</taxon>
        <taxon>Panicoideae</taxon>
        <taxon>Andropogonodae</taxon>
        <taxon>Andropogoneae</taxon>
        <taxon>Tripsacinae</taxon>
        <taxon>Zea</taxon>
    </lineage>
</organism>
<accession>A0A1D6LGA3</accession>
<dbReference type="EMBL" id="CM000782">
    <property type="protein sequence ID" value="AQK78950.1"/>
    <property type="molecule type" value="Genomic_DNA"/>
</dbReference>
<dbReference type="EMBL" id="CM000782">
    <property type="protein sequence ID" value="AQK78949.1"/>
    <property type="molecule type" value="Genomic_DNA"/>
</dbReference>
<gene>
    <name evidence="2" type="ORF">ZEAMMB73_Zm00001d035405</name>
</gene>
<evidence type="ECO:0000313" key="2">
    <source>
        <dbReference type="EMBL" id="AQK78949.1"/>
    </source>
</evidence>
<feature type="region of interest" description="Disordered" evidence="1">
    <location>
        <begin position="1"/>
        <end position="95"/>
    </location>
</feature>
<feature type="compositionally biased region" description="Basic and acidic residues" evidence="1">
    <location>
        <begin position="23"/>
        <end position="34"/>
    </location>
</feature>